<proteinExistence type="predicted"/>
<sequence length="137" mass="15740">MKKIGIWMDKQKAHIVTLTSDGEKLDTLLSDVEFFNLKSGAPSRTKWGGPQDVVHERKYLEREKHQLKEYFEKLVHAVKDADAIAIFGPADAGEKFKKELVEKHKTLAEKIKTLKKADSMTENQVKALVRDFYKNPK</sequence>
<organism evidence="1 2">
    <name type="scientific">Kriegella aquimaris</name>
    <dbReference type="NCBI Taxonomy" id="192904"/>
    <lineage>
        <taxon>Bacteria</taxon>
        <taxon>Pseudomonadati</taxon>
        <taxon>Bacteroidota</taxon>
        <taxon>Flavobacteriia</taxon>
        <taxon>Flavobacteriales</taxon>
        <taxon>Flavobacteriaceae</taxon>
        <taxon>Kriegella</taxon>
    </lineage>
</organism>
<evidence type="ECO:0000313" key="2">
    <source>
        <dbReference type="Proteomes" id="UP000199440"/>
    </source>
</evidence>
<keyword evidence="2" id="KW-1185">Reference proteome</keyword>
<dbReference type="STRING" id="192904.SAMN04488514_101576"/>
<dbReference type="SUPFAM" id="SSF53137">
    <property type="entry name" value="Translational machinery components"/>
    <property type="match status" value="1"/>
</dbReference>
<dbReference type="RefSeq" id="WP_089885061.1">
    <property type="nucleotide sequence ID" value="NZ_FNGV01000001.1"/>
</dbReference>
<dbReference type="Proteomes" id="UP000199440">
    <property type="component" value="Unassembled WGS sequence"/>
</dbReference>
<reference evidence="1 2" key="1">
    <citation type="submission" date="2016-10" db="EMBL/GenBank/DDBJ databases">
        <authorList>
            <person name="de Groot N.N."/>
        </authorList>
    </citation>
    <scope>NUCLEOTIDE SEQUENCE [LARGE SCALE GENOMIC DNA]</scope>
    <source>
        <strain evidence="1 2">DSM 19886</strain>
    </source>
</reference>
<dbReference type="OrthoDB" id="594984at2"/>
<protein>
    <recommendedName>
        <fullName evidence="3">Protein required for attachment to host cells</fullName>
    </recommendedName>
</protein>
<dbReference type="AlphaFoldDB" id="A0A1G9JJ06"/>
<dbReference type="Gene3D" id="3.30.420.60">
    <property type="entry name" value="eRF1 domain 2"/>
    <property type="match status" value="1"/>
</dbReference>
<evidence type="ECO:0000313" key="1">
    <source>
        <dbReference type="EMBL" id="SDL37478.1"/>
    </source>
</evidence>
<dbReference type="InterPro" id="IPR042226">
    <property type="entry name" value="eFR1_2_sf"/>
</dbReference>
<evidence type="ECO:0008006" key="3">
    <source>
        <dbReference type="Google" id="ProtNLM"/>
    </source>
</evidence>
<accession>A0A1G9JJ06</accession>
<gene>
    <name evidence="1" type="ORF">SAMN04488514_101576</name>
</gene>
<name>A0A1G9JJ06_9FLAO</name>
<dbReference type="EMBL" id="FNGV01000001">
    <property type="protein sequence ID" value="SDL37478.1"/>
    <property type="molecule type" value="Genomic_DNA"/>
</dbReference>